<accession>A0A0D6PUS2</accession>
<dbReference type="Proteomes" id="UP000032675">
    <property type="component" value="Unassembled WGS sequence"/>
</dbReference>
<keyword evidence="1" id="KW-0175">Coiled coil</keyword>
<organism evidence="2 3">
    <name type="scientific">Komagataeibacter europaeus NBRC 3261</name>
    <dbReference type="NCBI Taxonomy" id="1234669"/>
    <lineage>
        <taxon>Bacteria</taxon>
        <taxon>Pseudomonadati</taxon>
        <taxon>Pseudomonadota</taxon>
        <taxon>Alphaproteobacteria</taxon>
        <taxon>Acetobacterales</taxon>
        <taxon>Acetobacteraceae</taxon>
        <taxon>Komagataeibacter</taxon>
    </lineage>
</organism>
<proteinExistence type="predicted"/>
<evidence type="ECO:0000313" key="2">
    <source>
        <dbReference type="EMBL" id="GAN94929.1"/>
    </source>
</evidence>
<dbReference type="RefSeq" id="WP_052957745.1">
    <property type="nucleotide sequence ID" value="NZ_BANI01000002.1"/>
</dbReference>
<dbReference type="EMBL" id="BANI01000002">
    <property type="protein sequence ID" value="GAN94929.1"/>
    <property type="molecule type" value="Genomic_DNA"/>
</dbReference>
<name>A0A0D6PUS2_KOMEU</name>
<protein>
    <submittedName>
        <fullName evidence="2">Uncharacterized protein</fullName>
    </submittedName>
</protein>
<reference evidence="2 3" key="1">
    <citation type="submission" date="2012-11" db="EMBL/GenBank/DDBJ databases">
        <title>Whole genome sequence of Gluconacetobacter europaeus NBRC3261.</title>
        <authorList>
            <person name="Azuma Y."/>
            <person name="Higashiura N."/>
            <person name="Hirakawa H."/>
            <person name="Matsushita K."/>
        </authorList>
    </citation>
    <scope>NUCLEOTIDE SEQUENCE [LARGE SCALE GENOMIC DNA]</scope>
    <source>
        <strain evidence="2 3">NBRC 3261</strain>
    </source>
</reference>
<gene>
    <name evidence="2" type="ORF">Geu3261_0002_002</name>
</gene>
<feature type="coiled-coil region" evidence="1">
    <location>
        <begin position="86"/>
        <end position="120"/>
    </location>
</feature>
<evidence type="ECO:0000256" key="1">
    <source>
        <dbReference type="SAM" id="Coils"/>
    </source>
</evidence>
<comment type="caution">
    <text evidence="2">The sequence shown here is derived from an EMBL/GenBank/DDBJ whole genome shotgun (WGS) entry which is preliminary data.</text>
</comment>
<sequence length="140" mass="16039">MAKRFTYQELSDQWGISLAAVKQRVRRGGWKRTRGNDRVVRIEVPSDVIEDSPVPPKKPQKTDDMGIREATLWPLVELTENHTKMIQELTGQLLTEKETNAALRERIATLEANLAHANRAPMPRVEDSLLGRFVRIISRK</sequence>
<evidence type="ECO:0000313" key="3">
    <source>
        <dbReference type="Proteomes" id="UP000032675"/>
    </source>
</evidence>
<dbReference type="AlphaFoldDB" id="A0A0D6PUS2"/>